<feature type="transmembrane region" description="Helical" evidence="11">
    <location>
        <begin position="205"/>
        <end position="225"/>
    </location>
</feature>
<feature type="transmembrane region" description="Helical" evidence="11">
    <location>
        <begin position="648"/>
        <end position="668"/>
    </location>
</feature>
<keyword evidence="9 11" id="KW-0472">Membrane</keyword>
<keyword evidence="4" id="KW-1003">Cell membrane</keyword>
<dbReference type="AlphaFoldDB" id="A0A3M6U7L6"/>
<comment type="caution">
    <text evidence="15">The sequence shown here is derived from an EMBL/GenBank/DDBJ whole genome shotgun (WGS) entry which is preliminary data.</text>
</comment>
<dbReference type="Pfam" id="PF02932">
    <property type="entry name" value="Neur_chan_memb"/>
    <property type="match status" value="2"/>
</dbReference>
<evidence type="ECO:0000256" key="12">
    <source>
        <dbReference type="SAM" id="MobiDB-lite"/>
    </source>
</evidence>
<keyword evidence="3 11" id="KW-0813">Transport</keyword>
<name>A0A3M6U7L6_POCDA</name>
<dbReference type="PROSITE" id="PS00236">
    <property type="entry name" value="NEUROTR_ION_CHANNEL"/>
    <property type="match status" value="2"/>
</dbReference>
<feature type="transmembrane region" description="Helical" evidence="11">
    <location>
        <begin position="172"/>
        <end position="193"/>
    </location>
</feature>
<dbReference type="InterPro" id="IPR036734">
    <property type="entry name" value="Neur_chan_lig-bd_sf"/>
</dbReference>
<feature type="transmembrane region" description="Helical" evidence="11">
    <location>
        <begin position="594"/>
        <end position="611"/>
    </location>
</feature>
<feature type="transmembrane region" description="Helical" evidence="11">
    <location>
        <begin position="617"/>
        <end position="636"/>
    </location>
</feature>
<dbReference type="Gene3D" id="1.20.58.390">
    <property type="entry name" value="Neurotransmitter-gated ion-channel transmembrane domain"/>
    <property type="match status" value="2"/>
</dbReference>
<dbReference type="InterPro" id="IPR006202">
    <property type="entry name" value="Neur_chan_lig-bd"/>
</dbReference>
<feature type="domain" description="Neurotransmitter-gated ion-channel ligand-binding" evidence="13">
    <location>
        <begin position="414"/>
        <end position="588"/>
    </location>
</feature>
<evidence type="ECO:0000256" key="5">
    <source>
        <dbReference type="ARBA" id="ARBA00022692"/>
    </source>
</evidence>
<dbReference type="InterPro" id="IPR006028">
    <property type="entry name" value="GABAA/Glycine_rcpt"/>
</dbReference>
<feature type="domain" description="Neurotransmitter-gated ion-channel transmembrane" evidence="14">
    <location>
        <begin position="179"/>
        <end position="309"/>
    </location>
</feature>
<sequence>MIIITFLPLMDCSEENKSEPALNGTGNIPISLVEYLTTKYDKTVRPNATSDSYCYNAKTSDLMLPDTEVHSVIRIDRRGFIMYSRSTHIIASCEMDLHDFPMDTQQCKLSFGSYGHTDDDILLKWRNPTISIANKEMAQFSVGDPTLSTEVNEFSTGNFTVLTVTFPFKRRMGYYIIQVYIPCIFLVMLSWIVFWMRPDDSASRLTVGITTILTIVFLLGYTNGMLPKVSYVKGMDWYLMVCFTIIFLSLLECIVVDRLWRANARKIEDEQKNRRTMNSGDKEPRKNSVKDKGGLNCRYVSGVQILRPRKADTGTQTNNEGGNRLNHWESNEHSELFHMIRDEYRHLSLGEMRPPLPDEAWVEMDKENTQAHYDTVVRCFFNKRNSRPMELSAKVDKASRVLFPLTADSSLQVLKEHLTNSGYDRGSHPNDGVNYTLILVDLYVESFGKIEEVNMELDAYMYFRQEWYDPRLANVVNKTVHLARDDINLIWRPDTFSYNSRATDLDKEDKSLHSSMNVEPSGRVFYSRNTHLVSACNMDLRNFPIDTQNCSLTFGSYGFSTRDVDYMWKRDLITVEQTTMAQFSIISAKPSRRVGVYIGGNYTIVGAFFLLQRRLGYYMIQLYLPCIFLVMLSWIVFWMSPDNGGDRLTVGITCILTIVFLLGYINGMLPKVSYVKGVDWFLMTSFLFIFLSLVECVLVERLANEKQNEENKEEGIHNEGLNTSRLSLSKLDLRHRRSSKTLNISGDSVKSPAKGRVHVLPVTATAPHNDTGPNDETPELSQKNGSFLQCLEGNPKSPRTKCGMKKRTLPEKIDFACRLLFPLSYALYNLGYWYVYLQGIDIIT</sequence>
<evidence type="ECO:0000256" key="8">
    <source>
        <dbReference type="ARBA" id="ARBA00023065"/>
    </source>
</evidence>
<evidence type="ECO:0000256" key="2">
    <source>
        <dbReference type="ARBA" id="ARBA00004236"/>
    </source>
</evidence>
<dbReference type="InterPro" id="IPR006201">
    <property type="entry name" value="Neur_channel"/>
</dbReference>
<evidence type="ECO:0000259" key="14">
    <source>
        <dbReference type="Pfam" id="PF02932"/>
    </source>
</evidence>
<feature type="region of interest" description="Disordered" evidence="12">
    <location>
        <begin position="271"/>
        <end position="291"/>
    </location>
</feature>
<keyword evidence="16" id="KW-1185">Reference proteome</keyword>
<evidence type="ECO:0000256" key="4">
    <source>
        <dbReference type="ARBA" id="ARBA00022475"/>
    </source>
</evidence>
<dbReference type="Gene3D" id="2.70.170.10">
    <property type="entry name" value="Neurotransmitter-gated ion-channel ligand-binding domain"/>
    <property type="match status" value="2"/>
</dbReference>
<evidence type="ECO:0000256" key="10">
    <source>
        <dbReference type="ARBA" id="ARBA00023303"/>
    </source>
</evidence>
<feature type="transmembrane region" description="Helical" evidence="11">
    <location>
        <begin position="680"/>
        <end position="699"/>
    </location>
</feature>
<evidence type="ECO:0000256" key="3">
    <source>
        <dbReference type="ARBA" id="ARBA00022448"/>
    </source>
</evidence>
<keyword evidence="6" id="KW-0732">Signal</keyword>
<dbReference type="EMBL" id="RCHS01002083">
    <property type="protein sequence ID" value="RMX49660.1"/>
    <property type="molecule type" value="Genomic_DNA"/>
</dbReference>
<keyword evidence="5 11" id="KW-0812">Transmembrane</keyword>
<dbReference type="OrthoDB" id="5975154at2759"/>
<dbReference type="Proteomes" id="UP000275408">
    <property type="component" value="Unassembled WGS sequence"/>
</dbReference>
<dbReference type="SUPFAM" id="SSF90112">
    <property type="entry name" value="Neurotransmitter-gated ion-channel transmembrane pore"/>
    <property type="match status" value="2"/>
</dbReference>
<dbReference type="GO" id="GO:0005230">
    <property type="term" value="F:extracellular ligand-gated monoatomic ion channel activity"/>
    <property type="evidence" value="ECO:0007669"/>
    <property type="project" value="InterPro"/>
</dbReference>
<dbReference type="InterPro" id="IPR006029">
    <property type="entry name" value="Neurotrans-gated_channel_TM"/>
</dbReference>
<dbReference type="STRING" id="46731.A0A3M6U7L6"/>
<dbReference type="GO" id="GO:0004888">
    <property type="term" value="F:transmembrane signaling receptor activity"/>
    <property type="evidence" value="ECO:0007669"/>
    <property type="project" value="InterPro"/>
</dbReference>
<dbReference type="InterPro" id="IPR036719">
    <property type="entry name" value="Neuro-gated_channel_TM_sf"/>
</dbReference>
<comment type="similarity">
    <text evidence="11">Belongs to the ligand-gated ion channel (TC 1.A.9) family.</text>
</comment>
<comment type="subcellular location">
    <subcellularLocation>
        <location evidence="2">Cell membrane</location>
    </subcellularLocation>
    <subcellularLocation>
        <location evidence="1">Membrane</location>
        <topology evidence="1">Multi-pass membrane protein</topology>
    </subcellularLocation>
</comment>
<dbReference type="PRINTS" id="PR00252">
    <property type="entry name" value="NRIONCHANNEL"/>
</dbReference>
<dbReference type="GO" id="GO:0005886">
    <property type="term" value="C:plasma membrane"/>
    <property type="evidence" value="ECO:0007669"/>
    <property type="project" value="UniProtKB-SubCell"/>
</dbReference>
<proteinExistence type="inferred from homology"/>
<keyword evidence="7 11" id="KW-1133">Transmembrane helix</keyword>
<dbReference type="FunFam" id="2.70.170.10:FF:000045">
    <property type="entry name" value="Predicted protein"/>
    <property type="match status" value="1"/>
</dbReference>
<dbReference type="InterPro" id="IPR038050">
    <property type="entry name" value="Neuro_actylchol_rec"/>
</dbReference>
<evidence type="ECO:0000313" key="16">
    <source>
        <dbReference type="Proteomes" id="UP000275408"/>
    </source>
</evidence>
<organism evidence="15 16">
    <name type="scientific">Pocillopora damicornis</name>
    <name type="common">Cauliflower coral</name>
    <name type="synonym">Millepora damicornis</name>
    <dbReference type="NCBI Taxonomy" id="46731"/>
    <lineage>
        <taxon>Eukaryota</taxon>
        <taxon>Metazoa</taxon>
        <taxon>Cnidaria</taxon>
        <taxon>Anthozoa</taxon>
        <taxon>Hexacorallia</taxon>
        <taxon>Scleractinia</taxon>
        <taxon>Astrocoeniina</taxon>
        <taxon>Pocilloporidae</taxon>
        <taxon>Pocillopora</taxon>
    </lineage>
</organism>
<dbReference type="SUPFAM" id="SSF63712">
    <property type="entry name" value="Nicotinic receptor ligand binding domain-like"/>
    <property type="match status" value="2"/>
</dbReference>
<dbReference type="PANTHER" id="PTHR18945">
    <property type="entry name" value="NEUROTRANSMITTER GATED ION CHANNEL"/>
    <property type="match status" value="1"/>
</dbReference>
<evidence type="ECO:0000256" key="7">
    <source>
        <dbReference type="ARBA" id="ARBA00022989"/>
    </source>
</evidence>
<feature type="transmembrane region" description="Helical" evidence="11">
    <location>
        <begin position="237"/>
        <end position="256"/>
    </location>
</feature>
<dbReference type="CDD" id="cd18990">
    <property type="entry name" value="LGIC_ECD_GABAAR"/>
    <property type="match status" value="1"/>
</dbReference>
<protein>
    <recommendedName>
        <fullName evidence="17">Neurotransmitter-gated ion-channel ligand-binding domain-containing protein</fullName>
    </recommendedName>
</protein>
<feature type="compositionally biased region" description="Basic and acidic residues" evidence="12">
    <location>
        <begin position="280"/>
        <end position="291"/>
    </location>
</feature>
<evidence type="ECO:0000259" key="13">
    <source>
        <dbReference type="Pfam" id="PF02931"/>
    </source>
</evidence>
<dbReference type="Pfam" id="PF02931">
    <property type="entry name" value="Neur_chan_LBD"/>
    <property type="match status" value="2"/>
</dbReference>
<evidence type="ECO:0000256" key="9">
    <source>
        <dbReference type="ARBA" id="ARBA00023136"/>
    </source>
</evidence>
<feature type="domain" description="Neurotransmitter-gated ion-channel transmembrane" evidence="14">
    <location>
        <begin position="622"/>
        <end position="833"/>
    </location>
</feature>
<evidence type="ECO:0000313" key="15">
    <source>
        <dbReference type="EMBL" id="RMX49660.1"/>
    </source>
</evidence>
<keyword evidence="8 11" id="KW-0406">Ion transport</keyword>
<feature type="domain" description="Neurotransmitter-gated ion-channel ligand-binding" evidence="13">
    <location>
        <begin position="53"/>
        <end position="171"/>
    </location>
</feature>
<dbReference type="CDD" id="cd19049">
    <property type="entry name" value="LGIC_TM_anion"/>
    <property type="match status" value="2"/>
</dbReference>
<dbReference type="PRINTS" id="PR00253">
    <property type="entry name" value="GABAARECEPTR"/>
</dbReference>
<feature type="compositionally biased region" description="Polar residues" evidence="12">
    <location>
        <begin position="766"/>
        <end position="782"/>
    </location>
</feature>
<gene>
    <name evidence="15" type="ORF">pdam_00003053</name>
</gene>
<keyword evidence="10 11" id="KW-0407">Ion channel</keyword>
<evidence type="ECO:0000256" key="11">
    <source>
        <dbReference type="RuleBase" id="RU000687"/>
    </source>
</evidence>
<dbReference type="InterPro" id="IPR018000">
    <property type="entry name" value="Neurotransmitter_ion_chnl_CS"/>
</dbReference>
<dbReference type="NCBIfam" id="TIGR00860">
    <property type="entry name" value="LIC"/>
    <property type="match status" value="1"/>
</dbReference>
<accession>A0A3M6U7L6</accession>
<feature type="region of interest" description="Disordered" evidence="12">
    <location>
        <begin position="762"/>
        <end position="782"/>
    </location>
</feature>
<reference evidence="15 16" key="1">
    <citation type="journal article" date="2018" name="Sci. Rep.">
        <title>Comparative analysis of the Pocillopora damicornis genome highlights role of immune system in coral evolution.</title>
        <authorList>
            <person name="Cunning R."/>
            <person name="Bay R.A."/>
            <person name="Gillette P."/>
            <person name="Baker A.C."/>
            <person name="Traylor-Knowles N."/>
        </authorList>
    </citation>
    <scope>NUCLEOTIDE SEQUENCE [LARGE SCALE GENOMIC DNA]</scope>
    <source>
        <strain evidence="15">RSMAS</strain>
        <tissue evidence="15">Whole animal</tissue>
    </source>
</reference>
<evidence type="ECO:0000256" key="6">
    <source>
        <dbReference type="ARBA" id="ARBA00022729"/>
    </source>
</evidence>
<comment type="caution">
    <text evidence="11">Lacks conserved residue(s) required for the propagation of feature annotation.</text>
</comment>
<evidence type="ECO:0008006" key="17">
    <source>
        <dbReference type="Google" id="ProtNLM"/>
    </source>
</evidence>
<feature type="transmembrane region" description="Helical" evidence="11">
    <location>
        <begin position="815"/>
        <end position="835"/>
    </location>
</feature>
<evidence type="ECO:0000256" key="1">
    <source>
        <dbReference type="ARBA" id="ARBA00004141"/>
    </source>
</evidence>